<dbReference type="RefSeq" id="WP_135996085.1">
    <property type="nucleotide sequence ID" value="NZ_CP071057.1"/>
</dbReference>
<dbReference type="Gene3D" id="1.20.1050.10">
    <property type="match status" value="1"/>
</dbReference>
<keyword evidence="2" id="KW-0808">Transferase</keyword>
<dbReference type="InterPro" id="IPR040079">
    <property type="entry name" value="Glutathione_S-Trfase"/>
</dbReference>
<evidence type="ECO:0000259" key="1">
    <source>
        <dbReference type="PROSITE" id="PS50404"/>
    </source>
</evidence>
<gene>
    <name evidence="2" type="ORF">E5163_10435</name>
</gene>
<accession>A0A4S2GYE0</accession>
<dbReference type="PROSITE" id="PS50404">
    <property type="entry name" value="GST_NTER"/>
    <property type="match status" value="1"/>
</dbReference>
<dbReference type="OrthoDB" id="5740960at2"/>
<dbReference type="PANTHER" id="PTHR44051">
    <property type="entry name" value="GLUTATHIONE S-TRANSFERASE-RELATED"/>
    <property type="match status" value="1"/>
</dbReference>
<dbReference type="SFLD" id="SFLDS00019">
    <property type="entry name" value="Glutathione_Transferase_(cytos"/>
    <property type="match status" value="1"/>
</dbReference>
<dbReference type="Proteomes" id="UP000308054">
    <property type="component" value="Unassembled WGS sequence"/>
</dbReference>
<dbReference type="AlphaFoldDB" id="A0A4S2GYE0"/>
<proteinExistence type="predicted"/>
<organism evidence="2 3">
    <name type="scientific">Marinicauda algicola</name>
    <dbReference type="NCBI Taxonomy" id="2029849"/>
    <lineage>
        <taxon>Bacteria</taxon>
        <taxon>Pseudomonadati</taxon>
        <taxon>Pseudomonadota</taxon>
        <taxon>Alphaproteobacteria</taxon>
        <taxon>Maricaulales</taxon>
        <taxon>Maricaulaceae</taxon>
        <taxon>Marinicauda</taxon>
    </lineage>
</organism>
<keyword evidence="3" id="KW-1185">Reference proteome</keyword>
<dbReference type="InterPro" id="IPR036249">
    <property type="entry name" value="Thioredoxin-like_sf"/>
</dbReference>
<comment type="caution">
    <text evidence="2">The sequence shown here is derived from an EMBL/GenBank/DDBJ whole genome shotgun (WGS) entry which is preliminary data.</text>
</comment>
<dbReference type="GO" id="GO:0016740">
    <property type="term" value="F:transferase activity"/>
    <property type="evidence" value="ECO:0007669"/>
    <property type="project" value="UniProtKB-KW"/>
</dbReference>
<dbReference type="PANTHER" id="PTHR44051:SF8">
    <property type="entry name" value="GLUTATHIONE S-TRANSFERASE GSTA"/>
    <property type="match status" value="1"/>
</dbReference>
<feature type="domain" description="GST N-terminal" evidence="1">
    <location>
        <begin position="2"/>
        <end position="84"/>
    </location>
</feature>
<dbReference type="CDD" id="cd03057">
    <property type="entry name" value="GST_N_Beta"/>
    <property type="match status" value="1"/>
</dbReference>
<sequence length="210" mass="23649">MDETLTLYGERGWGSAIVEAQLEWYGLPYRFEPVGDLFRDAAARRRLEAVNPLGQVPALQIGTRVMTESAAITLHLAERVNSDGLVPGPDTPERADFLRWLVFIVANIYPTYTYGDDPARFVDLEEARKPFRARTDAYAKRLYTVLDSAAGSPFFLGRRMSAIDIYIAVMTHWRPGRAWFETETVRLAGIARRIGEDARLGPVIARNFPA</sequence>
<dbReference type="InterPro" id="IPR004045">
    <property type="entry name" value="Glutathione_S-Trfase_N"/>
</dbReference>
<evidence type="ECO:0000313" key="3">
    <source>
        <dbReference type="Proteomes" id="UP000308054"/>
    </source>
</evidence>
<name>A0A4S2GYE0_9PROT</name>
<dbReference type="SUPFAM" id="SSF47616">
    <property type="entry name" value="GST C-terminal domain-like"/>
    <property type="match status" value="1"/>
</dbReference>
<dbReference type="EMBL" id="SRXW01000003">
    <property type="protein sequence ID" value="TGY88240.1"/>
    <property type="molecule type" value="Genomic_DNA"/>
</dbReference>
<dbReference type="Pfam" id="PF13409">
    <property type="entry name" value="GST_N_2"/>
    <property type="match status" value="1"/>
</dbReference>
<evidence type="ECO:0000313" key="2">
    <source>
        <dbReference type="EMBL" id="TGY88240.1"/>
    </source>
</evidence>
<dbReference type="InterPro" id="IPR036282">
    <property type="entry name" value="Glutathione-S-Trfase_C_sf"/>
</dbReference>
<reference evidence="2 3" key="1">
    <citation type="journal article" date="2017" name="Int. J. Syst. Evol. Microbiol.">
        <title>Marinicauda algicola sp. nov., isolated from a marine red alga Rhodosorus marinus.</title>
        <authorList>
            <person name="Jeong S.E."/>
            <person name="Jeon S.H."/>
            <person name="Chun B.H."/>
            <person name="Kim D.W."/>
            <person name="Jeon C.O."/>
        </authorList>
    </citation>
    <scope>NUCLEOTIDE SEQUENCE [LARGE SCALE GENOMIC DNA]</scope>
    <source>
        <strain evidence="2 3">JCM 31718</strain>
    </source>
</reference>
<dbReference type="SUPFAM" id="SSF52833">
    <property type="entry name" value="Thioredoxin-like"/>
    <property type="match status" value="1"/>
</dbReference>
<dbReference type="Gene3D" id="3.40.30.10">
    <property type="entry name" value="Glutaredoxin"/>
    <property type="match status" value="1"/>
</dbReference>
<protein>
    <submittedName>
        <fullName evidence="2">Glutathione S-transferase</fullName>
    </submittedName>
</protein>